<proteinExistence type="inferred from homology"/>
<feature type="domain" description="Peptide methionine sulphoxide reductase MsrA" evidence="5">
    <location>
        <begin position="66"/>
        <end position="214"/>
    </location>
</feature>
<dbReference type="Gene3D" id="3.30.1060.10">
    <property type="entry name" value="Peptide methionine sulphoxide reductase MsrA"/>
    <property type="match status" value="1"/>
</dbReference>
<dbReference type="PANTHER" id="PTHR43774">
    <property type="entry name" value="PEPTIDE METHIONINE SULFOXIDE REDUCTASE"/>
    <property type="match status" value="1"/>
</dbReference>
<sequence>MSSNASVNGLATALHRHLKKTIGGPALVAAVVGFGLWRLVDLSANAAVIIPPPSIDEPLGAASETVVLAGGCFWGVQGVFQHVKGVTSAVSGYSGGTADTAQYETVSAGRTGHAESVKVTFDPHQVSLGRILQIYFSVVHDPTELDRQGPDVGSQYRSAIFAANDAQFEVARAYIDQLNRARVFPKPVVTTADRLTGFYPAEDYHQDFLTLHPYYPYIVINDLPKVADLKQLFPEIYRDTPVLVTKSGT</sequence>
<evidence type="ECO:0000259" key="5">
    <source>
        <dbReference type="Pfam" id="PF01625"/>
    </source>
</evidence>
<dbReference type="RefSeq" id="WP_009490282.1">
    <property type="nucleotide sequence ID" value="NZ_CP141050.1"/>
</dbReference>
<dbReference type="NCBIfam" id="TIGR00401">
    <property type="entry name" value="msrA"/>
    <property type="match status" value="1"/>
</dbReference>
<comment type="catalytic activity">
    <reaction evidence="2 4">
        <text>L-methionyl-[protein] + [thioredoxin]-disulfide + H2O = L-methionyl-(S)-S-oxide-[protein] + [thioredoxin]-dithiol</text>
        <dbReference type="Rhea" id="RHEA:14217"/>
        <dbReference type="Rhea" id="RHEA-COMP:10698"/>
        <dbReference type="Rhea" id="RHEA-COMP:10700"/>
        <dbReference type="Rhea" id="RHEA-COMP:12313"/>
        <dbReference type="Rhea" id="RHEA-COMP:12315"/>
        <dbReference type="ChEBI" id="CHEBI:15377"/>
        <dbReference type="ChEBI" id="CHEBI:16044"/>
        <dbReference type="ChEBI" id="CHEBI:29950"/>
        <dbReference type="ChEBI" id="CHEBI:44120"/>
        <dbReference type="ChEBI" id="CHEBI:50058"/>
        <dbReference type="EC" id="1.8.4.11"/>
    </reaction>
</comment>
<dbReference type="InterPro" id="IPR002569">
    <property type="entry name" value="Met_Sox_Rdtase_MsrA_dom"/>
</dbReference>
<dbReference type="Pfam" id="PF01625">
    <property type="entry name" value="PMSR"/>
    <property type="match status" value="1"/>
</dbReference>
<dbReference type="PATRIC" id="fig|864069.3.peg.1531"/>
<dbReference type="GO" id="GO:0008113">
    <property type="term" value="F:peptide-methionine (S)-S-oxide reductase activity"/>
    <property type="evidence" value="ECO:0007669"/>
    <property type="project" value="UniProtKB-UniRule"/>
</dbReference>
<dbReference type="HOGENOM" id="CLU_031040_10_0_5"/>
<feature type="active site" evidence="4">
    <location>
        <position position="72"/>
    </location>
</feature>
<evidence type="ECO:0000256" key="4">
    <source>
        <dbReference type="HAMAP-Rule" id="MF_01401"/>
    </source>
</evidence>
<evidence type="ECO:0000256" key="2">
    <source>
        <dbReference type="ARBA" id="ARBA00047806"/>
    </source>
</evidence>
<reference evidence="6 7" key="1">
    <citation type="submission" date="2012-02" db="EMBL/GenBank/DDBJ databases">
        <title>Improved High-Quality Draft sequence of Microvirga sp. WSM3557.</title>
        <authorList>
            <consortium name="US DOE Joint Genome Institute"/>
            <person name="Lucas S."/>
            <person name="Han J."/>
            <person name="Lapidus A."/>
            <person name="Cheng J.-F."/>
            <person name="Goodwin L."/>
            <person name="Pitluck S."/>
            <person name="Peters L."/>
            <person name="Zhang X."/>
            <person name="Detter J.C."/>
            <person name="Han C."/>
            <person name="Tapia R."/>
            <person name="Land M."/>
            <person name="Hauser L."/>
            <person name="Kyrpides N."/>
            <person name="Ivanova N."/>
            <person name="Pagani I."/>
            <person name="Brau L."/>
            <person name="Yates R."/>
            <person name="O'Hara G."/>
            <person name="Rui T."/>
            <person name="Howieson J."/>
            <person name="Reeve W."/>
            <person name="Woyke T."/>
        </authorList>
    </citation>
    <scope>NUCLEOTIDE SEQUENCE [LARGE SCALE GENOMIC DNA]</scope>
    <source>
        <strain evidence="6 7">WSM3557</strain>
    </source>
</reference>
<dbReference type="PANTHER" id="PTHR43774:SF1">
    <property type="entry name" value="PEPTIDE METHIONINE SULFOXIDE REDUCTASE MSRA 2"/>
    <property type="match status" value="1"/>
</dbReference>
<gene>
    <name evidence="4" type="primary">msrA</name>
    <name evidence="6" type="ORF">MicloDRAFT_00013830</name>
</gene>
<evidence type="ECO:0000313" key="6">
    <source>
        <dbReference type="EMBL" id="EIM30062.1"/>
    </source>
</evidence>
<protein>
    <recommendedName>
        <fullName evidence="4">Peptide methionine sulfoxide reductase MsrA</fullName>
        <shortName evidence="4">Protein-methionine-S-oxide reductase</shortName>
        <ecNumber evidence="4">1.8.4.11</ecNumber>
    </recommendedName>
    <alternativeName>
        <fullName evidence="4">Peptide-methionine (S)-S-oxide reductase</fullName>
        <shortName evidence="4">Peptide Met(O) reductase</shortName>
    </alternativeName>
</protein>
<dbReference type="InterPro" id="IPR036509">
    <property type="entry name" value="Met_Sox_Rdtase_MsrA_sf"/>
</dbReference>
<evidence type="ECO:0000256" key="1">
    <source>
        <dbReference type="ARBA" id="ARBA00023002"/>
    </source>
</evidence>
<comment type="similarity">
    <text evidence="4">Belongs to the MsrA Met sulfoxide reductase family.</text>
</comment>
<keyword evidence="7" id="KW-1185">Reference proteome</keyword>
<dbReference type="Proteomes" id="UP000003947">
    <property type="component" value="Unassembled WGS sequence"/>
</dbReference>
<dbReference type="HAMAP" id="MF_01401">
    <property type="entry name" value="MsrA"/>
    <property type="match status" value="1"/>
</dbReference>
<comment type="catalytic activity">
    <reaction evidence="3 4">
        <text>[thioredoxin]-disulfide + L-methionine + H2O = L-methionine (S)-S-oxide + [thioredoxin]-dithiol</text>
        <dbReference type="Rhea" id="RHEA:19993"/>
        <dbReference type="Rhea" id="RHEA-COMP:10698"/>
        <dbReference type="Rhea" id="RHEA-COMP:10700"/>
        <dbReference type="ChEBI" id="CHEBI:15377"/>
        <dbReference type="ChEBI" id="CHEBI:29950"/>
        <dbReference type="ChEBI" id="CHEBI:50058"/>
        <dbReference type="ChEBI" id="CHEBI:57844"/>
        <dbReference type="ChEBI" id="CHEBI:58772"/>
        <dbReference type="EC" id="1.8.4.11"/>
    </reaction>
</comment>
<dbReference type="AlphaFoldDB" id="I4Z1H0"/>
<dbReference type="EC" id="1.8.4.11" evidence="4"/>
<dbReference type="EMBL" id="JH660640">
    <property type="protein sequence ID" value="EIM30062.1"/>
    <property type="molecule type" value="Genomic_DNA"/>
</dbReference>
<keyword evidence="1 4" id="KW-0560">Oxidoreductase</keyword>
<accession>I4Z1H0</accession>
<dbReference type="OrthoDB" id="4174719at2"/>
<dbReference type="SUPFAM" id="SSF55068">
    <property type="entry name" value="Peptide methionine sulfoxide reductase"/>
    <property type="match status" value="1"/>
</dbReference>
<evidence type="ECO:0000313" key="7">
    <source>
        <dbReference type="Proteomes" id="UP000003947"/>
    </source>
</evidence>
<dbReference type="eggNOG" id="COG0225">
    <property type="taxonomic scope" value="Bacteria"/>
</dbReference>
<organism evidence="6 7">
    <name type="scientific">Microvirga lotononidis</name>
    <dbReference type="NCBI Taxonomy" id="864069"/>
    <lineage>
        <taxon>Bacteria</taxon>
        <taxon>Pseudomonadati</taxon>
        <taxon>Pseudomonadota</taxon>
        <taxon>Alphaproteobacteria</taxon>
        <taxon>Hyphomicrobiales</taxon>
        <taxon>Methylobacteriaceae</taxon>
        <taxon>Microvirga</taxon>
    </lineage>
</organism>
<evidence type="ECO:0000256" key="3">
    <source>
        <dbReference type="ARBA" id="ARBA00048782"/>
    </source>
</evidence>
<comment type="function">
    <text evidence="4">Has an important function as a repair enzyme for proteins that have been inactivated by oxidation. Catalyzes the reversible oxidation-reduction of methionine sulfoxide in proteins to methionine.</text>
</comment>
<dbReference type="STRING" id="864069.MicloDRAFT_00013830"/>
<dbReference type="GO" id="GO:0033744">
    <property type="term" value="F:L-methionine:thioredoxin-disulfide S-oxidoreductase activity"/>
    <property type="evidence" value="ECO:0007669"/>
    <property type="project" value="RHEA"/>
</dbReference>
<name>I4Z1H0_9HYPH</name>